<dbReference type="RefSeq" id="WP_390196778.1">
    <property type="nucleotide sequence ID" value="NZ_JBHSDV010000001.1"/>
</dbReference>
<evidence type="ECO:0000313" key="3">
    <source>
        <dbReference type="Proteomes" id="UP001595880"/>
    </source>
</evidence>
<protein>
    <submittedName>
        <fullName evidence="2">DUF6884 domain-containing protein</fullName>
    </submittedName>
</protein>
<evidence type="ECO:0000313" key="2">
    <source>
        <dbReference type="EMBL" id="MFC4387235.1"/>
    </source>
</evidence>
<proteinExistence type="predicted"/>
<evidence type="ECO:0000259" key="1">
    <source>
        <dbReference type="Pfam" id="PF21818"/>
    </source>
</evidence>
<reference evidence="3" key="1">
    <citation type="journal article" date="2019" name="Int. J. Syst. Evol. Microbiol.">
        <title>The Global Catalogue of Microorganisms (GCM) 10K type strain sequencing project: providing services to taxonomists for standard genome sequencing and annotation.</title>
        <authorList>
            <consortium name="The Broad Institute Genomics Platform"/>
            <consortium name="The Broad Institute Genome Sequencing Center for Infectious Disease"/>
            <person name="Wu L."/>
            <person name="Ma J."/>
        </authorList>
    </citation>
    <scope>NUCLEOTIDE SEQUENCE [LARGE SCALE GENOMIC DNA]</scope>
    <source>
        <strain evidence="3">KACC 14058</strain>
    </source>
</reference>
<sequence>MGEILFVIPCGKRKIWDKYPEYGHAIADEAYIGTLHKLTKVYAKNYSTNYVILSAKHGLLISNDVIKSNYDVTFQPKFKEKIISTDKLLKQKKEKKLDHFSHIVALMGKKYIPIVNMIFDDVQTIEFPLLGTRGIGEIQQLLKKSIENDIQLHRGEKGDL</sequence>
<accession>A0ABV8VW26</accession>
<dbReference type="EMBL" id="JBHSDV010000001">
    <property type="protein sequence ID" value="MFC4387235.1"/>
    <property type="molecule type" value="Genomic_DNA"/>
</dbReference>
<name>A0ABV8VW26_9BACI</name>
<comment type="caution">
    <text evidence="2">The sequence shown here is derived from an EMBL/GenBank/DDBJ whole genome shotgun (WGS) entry which is preliminary data.</text>
</comment>
<feature type="domain" description="DUF6884" evidence="1">
    <location>
        <begin position="23"/>
        <end position="143"/>
    </location>
</feature>
<dbReference type="Pfam" id="PF21818">
    <property type="entry name" value="DUF6884"/>
    <property type="match status" value="1"/>
</dbReference>
<dbReference type="Proteomes" id="UP001595880">
    <property type="component" value="Unassembled WGS sequence"/>
</dbReference>
<organism evidence="2 3">
    <name type="scientific">Gracilibacillus marinus</name>
    <dbReference type="NCBI Taxonomy" id="630535"/>
    <lineage>
        <taxon>Bacteria</taxon>
        <taxon>Bacillati</taxon>
        <taxon>Bacillota</taxon>
        <taxon>Bacilli</taxon>
        <taxon>Bacillales</taxon>
        <taxon>Bacillaceae</taxon>
        <taxon>Gracilibacillus</taxon>
    </lineage>
</organism>
<dbReference type="InterPro" id="IPR049251">
    <property type="entry name" value="DUF6884"/>
</dbReference>
<keyword evidence="3" id="KW-1185">Reference proteome</keyword>
<gene>
    <name evidence="2" type="ORF">ACFOZ1_05360</name>
</gene>